<evidence type="ECO:0000256" key="1">
    <source>
        <dbReference type="ARBA" id="ARBA00022448"/>
    </source>
</evidence>
<dbReference type="CDD" id="cd00200">
    <property type="entry name" value="WD40"/>
    <property type="match status" value="1"/>
</dbReference>
<evidence type="ECO:0000313" key="14">
    <source>
        <dbReference type="EMBL" id="KAG0009815.1"/>
    </source>
</evidence>
<keyword evidence="6" id="KW-0677">Repeat</keyword>
<dbReference type="PROSITE" id="PS50294">
    <property type="entry name" value="WD_REPEATS_REGION"/>
    <property type="match status" value="5"/>
</dbReference>
<dbReference type="InterPro" id="IPR015943">
    <property type="entry name" value="WD40/YVTN_repeat-like_dom_sf"/>
</dbReference>
<dbReference type="InterPro" id="IPR020472">
    <property type="entry name" value="WD40_PAC1"/>
</dbReference>
<dbReference type="GO" id="GO:0051301">
    <property type="term" value="P:cell division"/>
    <property type="evidence" value="ECO:0007669"/>
    <property type="project" value="UniProtKB-KW"/>
</dbReference>
<evidence type="ECO:0000256" key="3">
    <source>
        <dbReference type="ARBA" id="ARBA00022574"/>
    </source>
</evidence>
<dbReference type="Gene3D" id="2.130.10.10">
    <property type="entry name" value="YVTN repeat-like/Quinoprotein amine dehydrogenase"/>
    <property type="match status" value="1"/>
</dbReference>
<evidence type="ECO:0000256" key="6">
    <source>
        <dbReference type="ARBA" id="ARBA00022737"/>
    </source>
</evidence>
<keyword evidence="7" id="KW-0498">Mitosis</keyword>
<dbReference type="SUPFAM" id="SSF48350">
    <property type="entry name" value="GTPase activation domain, GAP"/>
    <property type="match status" value="1"/>
</dbReference>
<evidence type="ECO:0000256" key="2">
    <source>
        <dbReference type="ARBA" id="ARBA00022490"/>
    </source>
</evidence>
<comment type="caution">
    <text evidence="14">The sequence shown here is derived from an EMBL/GenBank/DDBJ whole genome shotgun (WGS) entry which is preliminary data.</text>
</comment>
<gene>
    <name evidence="14" type="primary">PAC1_1</name>
    <name evidence="14" type="ORF">BGZ80_002023</name>
</gene>
<dbReference type="PANTHER" id="PTHR22847">
    <property type="entry name" value="WD40 REPEAT PROTEIN"/>
    <property type="match status" value="1"/>
</dbReference>
<dbReference type="Gene3D" id="1.10.555.10">
    <property type="entry name" value="Rho GTPase activation protein"/>
    <property type="match status" value="1"/>
</dbReference>
<dbReference type="FunFam" id="2.130.10.10:FF:000342">
    <property type="entry name" value="Nuclear distribution protein PAC1"/>
    <property type="match status" value="1"/>
</dbReference>
<feature type="region of interest" description="Disordered" evidence="12">
    <location>
        <begin position="1191"/>
        <end position="1230"/>
    </location>
</feature>
<dbReference type="PRINTS" id="PR00320">
    <property type="entry name" value="GPROTEINBRPT"/>
</dbReference>
<feature type="domain" description="Rho-GAP" evidence="13">
    <location>
        <begin position="917"/>
        <end position="1109"/>
    </location>
</feature>
<dbReference type="PROSITE" id="PS50896">
    <property type="entry name" value="LISH"/>
    <property type="match status" value="1"/>
</dbReference>
<keyword evidence="9" id="KW-0206">Cytoskeleton</keyword>
<evidence type="ECO:0000313" key="15">
    <source>
        <dbReference type="Proteomes" id="UP000703661"/>
    </source>
</evidence>
<evidence type="ECO:0000259" key="13">
    <source>
        <dbReference type="PROSITE" id="PS50238"/>
    </source>
</evidence>
<dbReference type="InterPro" id="IPR019775">
    <property type="entry name" value="WD40_repeat_CS"/>
</dbReference>
<feature type="repeat" description="WD" evidence="11">
    <location>
        <begin position="316"/>
        <end position="332"/>
    </location>
</feature>
<dbReference type="InterPro" id="IPR000198">
    <property type="entry name" value="RhoGAP_dom"/>
</dbReference>
<keyword evidence="10" id="KW-0131">Cell cycle</keyword>
<dbReference type="InterPro" id="IPR001680">
    <property type="entry name" value="WD40_rpt"/>
</dbReference>
<dbReference type="Pfam" id="PF00400">
    <property type="entry name" value="WD40"/>
    <property type="match status" value="7"/>
</dbReference>
<dbReference type="InterPro" id="IPR037190">
    <property type="entry name" value="LIS1_N"/>
</dbReference>
<keyword evidence="3 11" id="KW-0853">WD repeat</keyword>
<protein>
    <submittedName>
        <fullName evidence="14">Protein with putative role during mitosis</fullName>
    </submittedName>
</protein>
<keyword evidence="1" id="KW-0813">Transport</keyword>
<keyword evidence="2" id="KW-0963">Cytoplasm</keyword>
<dbReference type="InterPro" id="IPR036322">
    <property type="entry name" value="WD40_repeat_dom_sf"/>
</dbReference>
<feature type="compositionally biased region" description="Low complexity" evidence="12">
    <location>
        <begin position="728"/>
        <end position="740"/>
    </location>
</feature>
<proteinExistence type="inferred from homology"/>
<feature type="compositionally biased region" description="Polar residues" evidence="12">
    <location>
        <begin position="534"/>
        <end position="545"/>
    </location>
</feature>
<dbReference type="HAMAP" id="MF_03141">
    <property type="entry name" value="lis1"/>
    <property type="match status" value="1"/>
</dbReference>
<feature type="non-terminal residue" evidence="14">
    <location>
        <position position="1"/>
    </location>
</feature>
<feature type="compositionally biased region" description="Polar residues" evidence="12">
    <location>
        <begin position="782"/>
        <end position="794"/>
    </location>
</feature>
<dbReference type="SUPFAM" id="SSF50978">
    <property type="entry name" value="WD40 repeat-like"/>
    <property type="match status" value="1"/>
</dbReference>
<dbReference type="Pfam" id="PF24951">
    <property type="entry name" value="LisH_PAC1"/>
    <property type="match status" value="1"/>
</dbReference>
<feature type="repeat" description="WD" evidence="11">
    <location>
        <begin position="192"/>
        <end position="233"/>
    </location>
</feature>
<dbReference type="InterPro" id="IPR008936">
    <property type="entry name" value="Rho_GTPase_activation_prot"/>
</dbReference>
<evidence type="ECO:0000256" key="11">
    <source>
        <dbReference type="PROSITE-ProRule" id="PRU00221"/>
    </source>
</evidence>
<feature type="repeat" description="WD" evidence="11">
    <location>
        <begin position="341"/>
        <end position="382"/>
    </location>
</feature>
<keyword evidence="8" id="KW-0175">Coiled coil</keyword>
<dbReference type="FunFam" id="1.20.960.30:FF:000002">
    <property type="entry name" value="Platelet-activating factor acetylhydrolase ib"/>
    <property type="match status" value="1"/>
</dbReference>
<feature type="region of interest" description="Disordered" evidence="12">
    <location>
        <begin position="448"/>
        <end position="497"/>
    </location>
</feature>
<keyword evidence="5" id="KW-0493">Microtubule</keyword>
<evidence type="ECO:0000256" key="9">
    <source>
        <dbReference type="ARBA" id="ARBA00023212"/>
    </source>
</evidence>
<dbReference type="SMART" id="SM00667">
    <property type="entry name" value="LisH"/>
    <property type="match status" value="1"/>
</dbReference>
<dbReference type="PROSITE" id="PS00678">
    <property type="entry name" value="WD_REPEATS_1"/>
    <property type="match status" value="4"/>
</dbReference>
<reference evidence="14" key="1">
    <citation type="journal article" date="2020" name="Fungal Divers.">
        <title>Resolving the Mortierellaceae phylogeny through synthesis of multi-gene phylogenetics and phylogenomics.</title>
        <authorList>
            <person name="Vandepol N."/>
            <person name="Liber J."/>
            <person name="Desiro A."/>
            <person name="Na H."/>
            <person name="Kennedy M."/>
            <person name="Barry K."/>
            <person name="Grigoriev I.V."/>
            <person name="Miller A.N."/>
            <person name="O'Donnell K."/>
            <person name="Stajich J.E."/>
            <person name="Bonito G."/>
        </authorList>
    </citation>
    <scope>NUCLEOTIDE SEQUENCE</scope>
    <source>
        <strain evidence="14">NRRL 2769</strain>
    </source>
</reference>
<dbReference type="SMART" id="SM00320">
    <property type="entry name" value="WD40"/>
    <property type="match status" value="7"/>
</dbReference>
<feature type="compositionally biased region" description="Acidic residues" evidence="12">
    <location>
        <begin position="748"/>
        <end position="760"/>
    </location>
</feature>
<dbReference type="EMBL" id="JAAAID010001489">
    <property type="protein sequence ID" value="KAG0009815.1"/>
    <property type="molecule type" value="Genomic_DNA"/>
</dbReference>
<dbReference type="InterPro" id="IPR017252">
    <property type="entry name" value="Dynein_regulator_LIS1"/>
</dbReference>
<name>A0A9P6MQC3_9FUNG</name>
<feature type="compositionally biased region" description="Polar residues" evidence="12">
    <location>
        <begin position="762"/>
        <end position="773"/>
    </location>
</feature>
<dbReference type="PROSITE" id="PS50082">
    <property type="entry name" value="WD_REPEATS_2"/>
    <property type="match status" value="6"/>
</dbReference>
<dbReference type="Proteomes" id="UP000703661">
    <property type="component" value="Unassembled WGS sequence"/>
</dbReference>
<dbReference type="GO" id="GO:1990234">
    <property type="term" value="C:transferase complex"/>
    <property type="evidence" value="ECO:0007669"/>
    <property type="project" value="UniProtKB-ARBA"/>
</dbReference>
<accession>A0A9P6MQC3</accession>
<keyword evidence="15" id="KW-1185">Reference proteome</keyword>
<feature type="repeat" description="WD" evidence="11">
    <location>
        <begin position="234"/>
        <end position="275"/>
    </location>
</feature>
<dbReference type="SUPFAM" id="SSF109925">
    <property type="entry name" value="Lissencephaly-1 protein (Lis-1, PAF-AH alpha) N-terminal domain"/>
    <property type="match status" value="1"/>
</dbReference>
<feature type="repeat" description="WD" evidence="11">
    <location>
        <begin position="149"/>
        <end position="183"/>
    </location>
</feature>
<feature type="compositionally biased region" description="Polar residues" evidence="12">
    <location>
        <begin position="485"/>
        <end position="497"/>
    </location>
</feature>
<dbReference type="Gene3D" id="1.20.960.30">
    <property type="match status" value="1"/>
</dbReference>
<sequence>MSASVLSERQRDELHKAILDYFSANGFTESFQTFRNESRNQDFTPGPKQKWSGLLEKKWTSVIRLQKKIMDLENKMTAMQEELSNAPVRKVTSSVDWIPRPPERWTLTGHRSPITRVTFHPVFSLIASASEDTTIRISDYETGEYERSLKGHTKAVQDLAFDAKGNFLVSCSNDLSIKVWDLQQDYKCVKTLFGHDHSVSSVAFMPSGDTIVSASRDKTIKIWELATGYCTKTIVGHLEWVRFIQPSQDGRFLVSCSSDQTARIWDISTGECKSEFRGHDNVVECAAFAPIESYPFIKELIGIDPKVGAKDQPVPGQYTATGSRDKTIKLWDSTGQCIHTLIGHDNWVRGLVFHPSGKFLLSASDDKTMKIWDLKAGRCMKTMEAHQHFVTCIAFNTTSPVVATGSVDQDDVKAQFDSIVSPYGSLFSEQHSLDSNLGDASPFTLTFSLNPDKDSRKNVPSASQLPASDITKQGKPRHPKEETQRNPQQPSSTRTAVNDNLNVHGAASEQSPHGRDKKAARVYSSDHAIFAGKSSDSTEWGSSNRGPGARKDYRGSKSGSKLAKGWKKFRQSLRQSPSTGQEVKHVYGSRSSITEERRGEFLSVSSIGGRKAVSDMDNRLELDIEEPGGAEDFKSILKSEPLKELLHKGSPGSCLSELGVEESQLIRRASKDGKSEFPGGDTVVDVETIMGLGGMRRYSRDDPMRQQKLNHHPSEMFPLSETENIESGYGSLVSSSSSATDDSRSQLELDESSSEQDLDVADQQSHDSGNIDLQHSGEDSSKTFPDNTPTQAEYSNDEVAQEMTRESYQANELINSSEQFLGLGHPSSQRWRLNKEGMPLVYGTIMQSPTIEQDLDHQDRTFKVPLDQSIKLASATLENGQRVPLSIYYATAELCVRGTSIDELFPEDWDTEDETFEDLVSVFDSRPFGRDYDLFRNPSKADMSASHMGMEKPVEGLEIETGSSQPGNQDRASNDENVVLELASRSVSSRDLSRIILRFLADLPEPLIARDVFTTFSSVIQLQAVDLIKTQASSLLVQMLSLEQRQLLKFFLEFLDEVVFKPLRDDIQRLEQLISMESTEGSPSREHQQDLDCKNSYLEEQMERIAKVFGIACTHAVSPKNRADPLAKGQSQNSLYGHCEKEFELKDLQEEKALATRNSQEVLQFLMNWRMSVFGPSFVSRFTTISEEKVDIDSKSTRSAPRGGDSQGQKCPNLPQNNRRLRNHLEPRRLAKRRFQSNMRKGMLLSILTRLNNGDGIQKTPRSDSGVEVSSVDLVALAAMEEHKARVMRSKKHLPHPSMATLHSVQAETGSIVYAKDAIRGNNSGLSPGETQSLDVYEDDTSSVMAGSAQDHELDHTTNNRQAKNTNLKVGVKDYLERPLNRKHQELHQELEVQMVEKEILRSEMTTKFLTANLTSLYPSSSPAPIPTFILPSARAMVARKTKTPGLCSPVEESLTRNRELTLVPQEEIQLPSDHSPTENCTCTYCTTLVKPSKIPVLSRAEYDLAELQSQCDGKDQHIAELLKTVQNLQSQ</sequence>
<dbReference type="PANTHER" id="PTHR22847:SF637">
    <property type="entry name" value="WD REPEAT DOMAIN 5B"/>
    <property type="match status" value="1"/>
</dbReference>
<dbReference type="PROSITE" id="PS50238">
    <property type="entry name" value="RHOGAP"/>
    <property type="match status" value="1"/>
</dbReference>
<dbReference type="Pfam" id="PF00620">
    <property type="entry name" value="RhoGAP"/>
    <property type="match status" value="1"/>
</dbReference>
<evidence type="ECO:0000256" key="10">
    <source>
        <dbReference type="ARBA" id="ARBA00023306"/>
    </source>
</evidence>
<evidence type="ECO:0000256" key="12">
    <source>
        <dbReference type="SAM" id="MobiDB-lite"/>
    </source>
</evidence>
<feature type="region of interest" description="Disordered" evidence="12">
    <location>
        <begin position="532"/>
        <end position="562"/>
    </location>
</feature>
<feature type="repeat" description="WD" evidence="11">
    <location>
        <begin position="107"/>
        <end position="148"/>
    </location>
</feature>
<evidence type="ECO:0000256" key="7">
    <source>
        <dbReference type="ARBA" id="ARBA00022776"/>
    </source>
</evidence>
<dbReference type="InterPro" id="IPR056795">
    <property type="entry name" value="PAC1-like_LisH-like_dom"/>
</dbReference>
<keyword evidence="4" id="KW-0132">Cell division</keyword>
<evidence type="ECO:0000256" key="8">
    <source>
        <dbReference type="ARBA" id="ARBA00023054"/>
    </source>
</evidence>
<dbReference type="GO" id="GO:0005874">
    <property type="term" value="C:microtubule"/>
    <property type="evidence" value="ECO:0007669"/>
    <property type="project" value="UniProtKB-KW"/>
</dbReference>
<dbReference type="GO" id="GO:0007165">
    <property type="term" value="P:signal transduction"/>
    <property type="evidence" value="ECO:0007669"/>
    <property type="project" value="InterPro"/>
</dbReference>
<dbReference type="InterPro" id="IPR006594">
    <property type="entry name" value="LisH"/>
</dbReference>
<organism evidence="14 15">
    <name type="scientific">Entomortierella chlamydospora</name>
    <dbReference type="NCBI Taxonomy" id="101097"/>
    <lineage>
        <taxon>Eukaryota</taxon>
        <taxon>Fungi</taxon>
        <taxon>Fungi incertae sedis</taxon>
        <taxon>Mucoromycota</taxon>
        <taxon>Mortierellomycotina</taxon>
        <taxon>Mortierellomycetes</taxon>
        <taxon>Mortierellales</taxon>
        <taxon>Mortierellaceae</taxon>
        <taxon>Entomortierella</taxon>
    </lineage>
</organism>
<feature type="region of interest" description="Disordered" evidence="12">
    <location>
        <begin position="728"/>
        <end position="804"/>
    </location>
</feature>
<evidence type="ECO:0000256" key="4">
    <source>
        <dbReference type="ARBA" id="ARBA00022618"/>
    </source>
</evidence>
<evidence type="ECO:0000256" key="5">
    <source>
        <dbReference type="ARBA" id="ARBA00022701"/>
    </source>
</evidence>